<dbReference type="GO" id="GO:0015996">
    <property type="term" value="P:chlorophyll catabolic process"/>
    <property type="evidence" value="ECO:0007669"/>
    <property type="project" value="TreeGrafter"/>
</dbReference>
<comment type="caution">
    <text evidence="1">The sequence shown here is derived from an EMBL/GenBank/DDBJ whole genome shotgun (WGS) entry which is preliminary data.</text>
</comment>
<dbReference type="GO" id="GO:0009507">
    <property type="term" value="C:chloroplast"/>
    <property type="evidence" value="ECO:0007669"/>
    <property type="project" value="TreeGrafter"/>
</dbReference>
<dbReference type="PANTHER" id="PTHR34685:SF2">
    <property type="entry name" value="RED CHLOROPHYLL CATABOLITE REDUCTASE, CHLOROPLASTIC"/>
    <property type="match status" value="1"/>
</dbReference>
<evidence type="ECO:0008006" key="3">
    <source>
        <dbReference type="Google" id="ProtNLM"/>
    </source>
</evidence>
<reference evidence="1" key="1">
    <citation type="submission" date="2022-03" db="EMBL/GenBank/DDBJ databases">
        <title>A functionally conserved STORR gene fusion in Papaver species that diverged 16.8 million years ago.</title>
        <authorList>
            <person name="Catania T."/>
        </authorList>
    </citation>
    <scope>NUCLEOTIDE SEQUENCE</scope>
    <source>
        <strain evidence="1">S-191538</strain>
    </source>
</reference>
<dbReference type="GO" id="GO:0051743">
    <property type="term" value="F:red chlorophyll catabolite reductase activity"/>
    <property type="evidence" value="ECO:0007669"/>
    <property type="project" value="InterPro"/>
</dbReference>
<proteinExistence type="predicted"/>
<dbReference type="PANTHER" id="PTHR34685">
    <property type="entry name" value="RED CHLOROPHYLL CATABOLITE REDUCTASE, CHLOROPLASTIC"/>
    <property type="match status" value="1"/>
</dbReference>
<dbReference type="Proteomes" id="UP001177140">
    <property type="component" value="Unassembled WGS sequence"/>
</dbReference>
<dbReference type="InterPro" id="IPR009439">
    <property type="entry name" value="RCC_reductase"/>
</dbReference>
<gene>
    <name evidence="1" type="ORF">MKW94_012113</name>
</gene>
<organism evidence="1 2">
    <name type="scientific">Papaver nudicaule</name>
    <name type="common">Iceland poppy</name>
    <dbReference type="NCBI Taxonomy" id="74823"/>
    <lineage>
        <taxon>Eukaryota</taxon>
        <taxon>Viridiplantae</taxon>
        <taxon>Streptophyta</taxon>
        <taxon>Embryophyta</taxon>
        <taxon>Tracheophyta</taxon>
        <taxon>Spermatophyta</taxon>
        <taxon>Magnoliopsida</taxon>
        <taxon>Ranunculales</taxon>
        <taxon>Papaveraceae</taxon>
        <taxon>Papaveroideae</taxon>
        <taxon>Papaver</taxon>
    </lineage>
</organism>
<dbReference type="Gene3D" id="3.40.1500.20">
    <property type="match status" value="1"/>
</dbReference>
<keyword evidence="2" id="KW-1185">Reference proteome</keyword>
<sequence length="313" mass="34773">MVVLTHQFIHPFRLPPSPSSRITLKTKHNSIIITSSSSPMDPPPKFIDFPHLSISTKNLMVDLVSKTENTLSPNLLPSSLPPEVQYFQNSSATSQGCLHIRSGTNNSQVDCVLGNWIHCELPNGGALDITTLTAYLNSNTDAPRFLIEFIQNSPKSLILILDLPPRKDVVMNPEYLKTFYEETQLDESRKKLLELSEIRSYISASLYLRALSSPTAISVTIDCGESGGAARLEEIIRDHVGPIAKDMLEVWLNQCVCTERGVDESEKVELMKRDVLIKKKTVEVDLASSLPRLFGQDVANLVIEAISKAFDIL</sequence>
<dbReference type="AlphaFoldDB" id="A0AA41S0M3"/>
<name>A0AA41S0M3_PAPNU</name>
<accession>A0AA41S0M3</accession>
<dbReference type="Pfam" id="PF06405">
    <property type="entry name" value="RCC_reductase"/>
    <property type="match status" value="1"/>
</dbReference>
<evidence type="ECO:0000313" key="1">
    <source>
        <dbReference type="EMBL" id="MCL7030517.1"/>
    </source>
</evidence>
<evidence type="ECO:0000313" key="2">
    <source>
        <dbReference type="Proteomes" id="UP001177140"/>
    </source>
</evidence>
<protein>
    <recommendedName>
        <fullName evidence="3">Red chlorophyll catabolite reductase</fullName>
    </recommendedName>
</protein>
<dbReference type="EMBL" id="JAJJMA010102641">
    <property type="protein sequence ID" value="MCL7030517.1"/>
    <property type="molecule type" value="Genomic_DNA"/>
</dbReference>